<keyword evidence="4" id="KW-1185">Reference proteome</keyword>
<accession>A0A0V1PVC8</accession>
<dbReference type="AlphaFoldDB" id="A0A0V1PVC8"/>
<feature type="compositionally biased region" description="Polar residues" evidence="1">
    <location>
        <begin position="437"/>
        <end position="467"/>
    </location>
</feature>
<dbReference type="Pfam" id="PF12763">
    <property type="entry name" value="EH"/>
    <property type="match status" value="1"/>
</dbReference>
<feature type="compositionally biased region" description="Acidic residues" evidence="1">
    <location>
        <begin position="424"/>
        <end position="436"/>
    </location>
</feature>
<feature type="compositionally biased region" description="Polar residues" evidence="1">
    <location>
        <begin position="1"/>
        <end position="10"/>
    </location>
</feature>
<dbReference type="RefSeq" id="XP_015466246.1">
    <property type="nucleotide sequence ID" value="XM_015612932.1"/>
</dbReference>
<dbReference type="CDD" id="cd00052">
    <property type="entry name" value="EH"/>
    <property type="match status" value="1"/>
</dbReference>
<evidence type="ECO:0000313" key="4">
    <source>
        <dbReference type="Proteomes" id="UP000054251"/>
    </source>
</evidence>
<feature type="region of interest" description="Disordered" evidence="1">
    <location>
        <begin position="391"/>
        <end position="496"/>
    </location>
</feature>
<feature type="compositionally biased region" description="Basic and acidic residues" evidence="1">
    <location>
        <begin position="67"/>
        <end position="81"/>
    </location>
</feature>
<proteinExistence type="predicted"/>
<feature type="domain" description="EH" evidence="2">
    <location>
        <begin position="663"/>
        <end position="739"/>
    </location>
</feature>
<evidence type="ECO:0000259" key="2">
    <source>
        <dbReference type="PROSITE" id="PS50031"/>
    </source>
</evidence>
<dbReference type="PROSITE" id="PS50031">
    <property type="entry name" value="EH"/>
    <property type="match status" value="1"/>
</dbReference>
<dbReference type="InterPro" id="IPR000261">
    <property type="entry name" value="EH_dom"/>
</dbReference>
<reference evidence="3 4" key="1">
    <citation type="submission" date="2015-11" db="EMBL/GenBank/DDBJ databases">
        <title>The genome of Debaryomyces fabryi.</title>
        <authorList>
            <person name="Tafer H."/>
            <person name="Lopandic K."/>
        </authorList>
    </citation>
    <scope>NUCLEOTIDE SEQUENCE [LARGE SCALE GENOMIC DNA]</scope>
    <source>
        <strain evidence="3 4">CBS 789</strain>
    </source>
</reference>
<feature type="compositionally biased region" description="Polar residues" evidence="1">
    <location>
        <begin position="101"/>
        <end position="111"/>
    </location>
</feature>
<dbReference type="EMBL" id="LMYN01000101">
    <property type="protein sequence ID" value="KSA00144.1"/>
    <property type="molecule type" value="Genomic_DNA"/>
</dbReference>
<dbReference type="GeneID" id="26841112"/>
<dbReference type="Gene3D" id="1.10.238.10">
    <property type="entry name" value="EF-hand"/>
    <property type="match status" value="1"/>
</dbReference>
<feature type="compositionally biased region" description="Polar residues" evidence="1">
    <location>
        <begin position="56"/>
        <end position="65"/>
    </location>
</feature>
<name>A0A0V1PVC8_9ASCO</name>
<feature type="region of interest" description="Disordered" evidence="1">
    <location>
        <begin position="1"/>
        <end position="111"/>
    </location>
</feature>
<dbReference type="SUPFAM" id="SSF47473">
    <property type="entry name" value="EF-hand"/>
    <property type="match status" value="1"/>
</dbReference>
<feature type="compositionally biased region" description="Low complexity" evidence="1">
    <location>
        <begin position="11"/>
        <end position="20"/>
    </location>
</feature>
<organism evidence="3 4">
    <name type="scientific">Debaryomyces fabryi</name>
    <dbReference type="NCBI Taxonomy" id="58627"/>
    <lineage>
        <taxon>Eukaryota</taxon>
        <taxon>Fungi</taxon>
        <taxon>Dikarya</taxon>
        <taxon>Ascomycota</taxon>
        <taxon>Saccharomycotina</taxon>
        <taxon>Pichiomycetes</taxon>
        <taxon>Debaryomycetaceae</taxon>
        <taxon>Debaryomyces</taxon>
    </lineage>
</organism>
<dbReference type="Proteomes" id="UP000054251">
    <property type="component" value="Unassembled WGS sequence"/>
</dbReference>
<dbReference type="SMART" id="SM00027">
    <property type="entry name" value="EH"/>
    <property type="match status" value="1"/>
</dbReference>
<dbReference type="OrthoDB" id="10045710at2759"/>
<evidence type="ECO:0000313" key="3">
    <source>
        <dbReference type="EMBL" id="KSA00144.1"/>
    </source>
</evidence>
<feature type="compositionally biased region" description="Low complexity" evidence="1">
    <location>
        <begin position="83"/>
        <end position="93"/>
    </location>
</feature>
<dbReference type="InterPro" id="IPR011992">
    <property type="entry name" value="EF-hand-dom_pair"/>
</dbReference>
<sequence>MASNNSTSQLAALAAFNATNNKKKEEPQPSRSRVPLKVDTTAPSQTQKKALDSATRAKSSNQIAHVQTDKSKGHPLDRNDLKTTPTNPNVTNTFKAPKTPRTPQISRSVETPNSVGAIKRMSTYSNSFAAESLENDPPRNDYFGQPLSTLENPERRKTISQQSLNYDPQDMIRNVKNSIGSKYISNDLSPGQVNVKRLSTGTQPKDMLDLVRNSINSKAKSNSKSQEMSQRNALLLSGIRDSIDSKRISSHHDNSTVSLPLAEERDKIINLISKSNNPEEQLLLYGKPIYNYSSSSFGSSFLEHDNDQLRTPVIVRTDMDLPDPEGNASIQYDERENYSHGEDDIEYNDTSDTKIEEKEVSPINIPLSLHACARLGIGNNETSNTFMNLKIQTPDKDDSSKLKPKRKPPPDMDAEYASPTFTEQSDDYQTDGDDQFSDTSSNQIRRRSMQYNDYSRFSDTSSRSQIKINDDSDYSYFDESDLSGSETPSMEKLDNDKLIGDDKLPIFPDIKAKSRKLFRHKKSKPIYYLDDPDTSKSDLQSATEELKNIAIPSRTSTPVMGHQPQPVQLKATMRTSKKREKKYSFNENKPWKNHNELSFITELERKRYEGLWTSNKGLYVNSAVTRFIGVDYNGKPDIEQQIENQDPSTAAALLSSRATNEDNPTTVHQNFHNLLSAETSQLIHGVVVRRIWKRSRLPKQTLEAIWDLVDFRKDGTLNRPEFLVGMWLVDQCLYGRKLPKKVDNTVWNSLGNVGLNVVLKKKGRR</sequence>
<evidence type="ECO:0000256" key="1">
    <source>
        <dbReference type="SAM" id="MobiDB-lite"/>
    </source>
</evidence>
<gene>
    <name evidence="3" type="ORF">AC631_04103</name>
</gene>
<feature type="compositionally biased region" description="Acidic residues" evidence="1">
    <location>
        <begin position="471"/>
        <end position="481"/>
    </location>
</feature>
<protein>
    <submittedName>
        <fullName evidence="3">Increased rDNA silencing protein 4</fullName>
    </submittedName>
</protein>
<comment type="caution">
    <text evidence="3">The sequence shown here is derived from an EMBL/GenBank/DDBJ whole genome shotgun (WGS) entry which is preliminary data.</text>
</comment>